<evidence type="ECO:0000256" key="6">
    <source>
        <dbReference type="SAM" id="MobiDB-lite"/>
    </source>
</evidence>
<organism evidence="8 9">
    <name type="scientific">Aspergillus versicolor CBS 583.65</name>
    <dbReference type="NCBI Taxonomy" id="1036611"/>
    <lineage>
        <taxon>Eukaryota</taxon>
        <taxon>Fungi</taxon>
        <taxon>Dikarya</taxon>
        <taxon>Ascomycota</taxon>
        <taxon>Pezizomycotina</taxon>
        <taxon>Eurotiomycetes</taxon>
        <taxon>Eurotiomycetidae</taxon>
        <taxon>Eurotiales</taxon>
        <taxon>Aspergillaceae</taxon>
        <taxon>Aspergillus</taxon>
        <taxon>Aspergillus subgen. Nidulantes</taxon>
    </lineage>
</organism>
<evidence type="ECO:0000313" key="9">
    <source>
        <dbReference type="Proteomes" id="UP000184073"/>
    </source>
</evidence>
<keyword evidence="3" id="KW-0378">Hydrolase</keyword>
<feature type="region of interest" description="Disordered" evidence="6">
    <location>
        <begin position="226"/>
        <end position="285"/>
    </location>
</feature>
<feature type="compositionally biased region" description="Basic and acidic residues" evidence="6">
    <location>
        <begin position="226"/>
        <end position="240"/>
    </location>
</feature>
<dbReference type="Pfam" id="PF00082">
    <property type="entry name" value="Peptidase_S8"/>
    <property type="match status" value="1"/>
</dbReference>
<proteinExistence type="predicted"/>
<dbReference type="AlphaFoldDB" id="A0A1L9PUM9"/>
<evidence type="ECO:0000256" key="2">
    <source>
        <dbReference type="ARBA" id="ARBA00022729"/>
    </source>
</evidence>
<evidence type="ECO:0000313" key="8">
    <source>
        <dbReference type="EMBL" id="OJJ05260.1"/>
    </source>
</evidence>
<dbReference type="STRING" id="1036611.A0A1L9PUM9"/>
<sequence>MIVVSASDWKTQRGDFSQYSPWVTTFAPGTDVRCPAIKEFDDGKEPMRVCRGTSFAAPQVAALAAYFRAVPSPWQSQLSKPSNVKKLIQLFARRFAVEDHNVDPVARRPIIWNGQVGEHSCLRDYGSKEDWAKVCPTIKDNLEDEPVNPGQPVEPCDAGQAGSFANPGRRRRRQAGGGGSCPYVPGDNGPGKNINWEEGPSAPECAGDDNCGGELCEGYYCDPDPEIPHPPDYYDPKDPGNPHGQPPQTPPDPDPEPTSTTTSSTPPTNTPKPPVETMPLCVGSSVTPTGQFPVYAYSAYSPGKWTYSFPPRSQFPSP</sequence>
<dbReference type="InterPro" id="IPR023828">
    <property type="entry name" value="Peptidase_S8_Ser-AS"/>
</dbReference>
<keyword evidence="2" id="KW-0732">Signal</keyword>
<dbReference type="RefSeq" id="XP_040671022.1">
    <property type="nucleotide sequence ID" value="XM_040817457.1"/>
</dbReference>
<dbReference type="SUPFAM" id="SSF52743">
    <property type="entry name" value="Subtilisin-like"/>
    <property type="match status" value="1"/>
</dbReference>
<feature type="compositionally biased region" description="Low complexity" evidence="6">
    <location>
        <begin position="257"/>
        <end position="267"/>
    </location>
</feature>
<dbReference type="PROSITE" id="PS00138">
    <property type="entry name" value="SUBTILASE_SER"/>
    <property type="match status" value="1"/>
</dbReference>
<dbReference type="Proteomes" id="UP000184073">
    <property type="component" value="Unassembled WGS sequence"/>
</dbReference>
<gene>
    <name evidence="8" type="ORF">ASPVEDRAFT_838901</name>
</gene>
<dbReference type="OrthoDB" id="4367172at2759"/>
<name>A0A1L9PUM9_ASPVE</name>
<dbReference type="EMBL" id="KV878132">
    <property type="protein sequence ID" value="OJJ05260.1"/>
    <property type="molecule type" value="Genomic_DNA"/>
</dbReference>
<dbReference type="GO" id="GO:0004252">
    <property type="term" value="F:serine-type endopeptidase activity"/>
    <property type="evidence" value="ECO:0007669"/>
    <property type="project" value="InterPro"/>
</dbReference>
<dbReference type="Gene3D" id="3.40.50.200">
    <property type="entry name" value="Peptidase S8/S53 domain"/>
    <property type="match status" value="1"/>
</dbReference>
<keyword evidence="4" id="KW-0720">Serine protease</keyword>
<evidence type="ECO:0000256" key="4">
    <source>
        <dbReference type="ARBA" id="ARBA00022825"/>
    </source>
</evidence>
<evidence type="ECO:0000259" key="7">
    <source>
        <dbReference type="Pfam" id="PF00082"/>
    </source>
</evidence>
<evidence type="ECO:0000256" key="3">
    <source>
        <dbReference type="ARBA" id="ARBA00022801"/>
    </source>
</evidence>
<reference evidence="9" key="1">
    <citation type="journal article" date="2017" name="Genome Biol.">
        <title>Comparative genomics reveals high biological diversity and specific adaptations in the industrially and medically important fungal genus Aspergillus.</title>
        <authorList>
            <person name="de Vries R.P."/>
            <person name="Riley R."/>
            <person name="Wiebenga A."/>
            <person name="Aguilar-Osorio G."/>
            <person name="Amillis S."/>
            <person name="Uchima C.A."/>
            <person name="Anderluh G."/>
            <person name="Asadollahi M."/>
            <person name="Askin M."/>
            <person name="Barry K."/>
            <person name="Battaglia E."/>
            <person name="Bayram O."/>
            <person name="Benocci T."/>
            <person name="Braus-Stromeyer S.A."/>
            <person name="Caldana C."/>
            <person name="Canovas D."/>
            <person name="Cerqueira G.C."/>
            <person name="Chen F."/>
            <person name="Chen W."/>
            <person name="Choi C."/>
            <person name="Clum A."/>
            <person name="Dos Santos R.A."/>
            <person name="Damasio A.R."/>
            <person name="Diallinas G."/>
            <person name="Emri T."/>
            <person name="Fekete E."/>
            <person name="Flipphi M."/>
            <person name="Freyberg S."/>
            <person name="Gallo A."/>
            <person name="Gournas C."/>
            <person name="Habgood R."/>
            <person name="Hainaut M."/>
            <person name="Harispe M.L."/>
            <person name="Henrissat B."/>
            <person name="Hilden K.S."/>
            <person name="Hope R."/>
            <person name="Hossain A."/>
            <person name="Karabika E."/>
            <person name="Karaffa L."/>
            <person name="Karanyi Z."/>
            <person name="Krasevec N."/>
            <person name="Kuo A."/>
            <person name="Kusch H."/>
            <person name="LaButti K."/>
            <person name="Lagendijk E.L."/>
            <person name="Lapidus A."/>
            <person name="Levasseur A."/>
            <person name="Lindquist E."/>
            <person name="Lipzen A."/>
            <person name="Logrieco A.F."/>
            <person name="MacCabe A."/>
            <person name="Maekelae M.R."/>
            <person name="Malavazi I."/>
            <person name="Melin P."/>
            <person name="Meyer V."/>
            <person name="Mielnichuk N."/>
            <person name="Miskei M."/>
            <person name="Molnar A.P."/>
            <person name="Mule G."/>
            <person name="Ngan C.Y."/>
            <person name="Orejas M."/>
            <person name="Orosz E."/>
            <person name="Ouedraogo J.P."/>
            <person name="Overkamp K.M."/>
            <person name="Park H.-S."/>
            <person name="Perrone G."/>
            <person name="Piumi F."/>
            <person name="Punt P.J."/>
            <person name="Ram A.F."/>
            <person name="Ramon A."/>
            <person name="Rauscher S."/>
            <person name="Record E."/>
            <person name="Riano-Pachon D.M."/>
            <person name="Robert V."/>
            <person name="Roehrig J."/>
            <person name="Ruller R."/>
            <person name="Salamov A."/>
            <person name="Salih N.S."/>
            <person name="Samson R.A."/>
            <person name="Sandor E."/>
            <person name="Sanguinetti M."/>
            <person name="Schuetze T."/>
            <person name="Sepcic K."/>
            <person name="Shelest E."/>
            <person name="Sherlock G."/>
            <person name="Sophianopoulou V."/>
            <person name="Squina F.M."/>
            <person name="Sun H."/>
            <person name="Susca A."/>
            <person name="Todd R.B."/>
            <person name="Tsang A."/>
            <person name="Unkles S.E."/>
            <person name="van de Wiele N."/>
            <person name="van Rossen-Uffink D."/>
            <person name="Oliveira J.V."/>
            <person name="Vesth T.C."/>
            <person name="Visser J."/>
            <person name="Yu J.-H."/>
            <person name="Zhou M."/>
            <person name="Andersen M.R."/>
            <person name="Archer D.B."/>
            <person name="Baker S.E."/>
            <person name="Benoit I."/>
            <person name="Brakhage A.A."/>
            <person name="Braus G.H."/>
            <person name="Fischer R."/>
            <person name="Frisvad J.C."/>
            <person name="Goldman G.H."/>
            <person name="Houbraken J."/>
            <person name="Oakley B."/>
            <person name="Pocsi I."/>
            <person name="Scazzocchio C."/>
            <person name="Seiboth B."/>
            <person name="vanKuyk P.A."/>
            <person name="Wortman J."/>
            <person name="Dyer P.S."/>
            <person name="Grigoriev I.V."/>
        </authorList>
    </citation>
    <scope>NUCLEOTIDE SEQUENCE [LARGE SCALE GENOMIC DNA]</scope>
    <source>
        <strain evidence="9">CBS 583.65</strain>
    </source>
</reference>
<evidence type="ECO:0000256" key="1">
    <source>
        <dbReference type="ARBA" id="ARBA00022670"/>
    </source>
</evidence>
<keyword evidence="1" id="KW-0645">Protease</keyword>
<keyword evidence="9" id="KW-1185">Reference proteome</keyword>
<dbReference type="VEuPathDB" id="FungiDB:ASPVEDRAFT_838901"/>
<dbReference type="InterPro" id="IPR036852">
    <property type="entry name" value="Peptidase_S8/S53_dom_sf"/>
</dbReference>
<evidence type="ECO:0000256" key="5">
    <source>
        <dbReference type="ARBA" id="ARBA00023145"/>
    </source>
</evidence>
<protein>
    <recommendedName>
        <fullName evidence="7">Peptidase S8/S53 domain-containing protein</fullName>
    </recommendedName>
</protein>
<dbReference type="GO" id="GO:0006508">
    <property type="term" value="P:proteolysis"/>
    <property type="evidence" value="ECO:0007669"/>
    <property type="project" value="UniProtKB-KW"/>
</dbReference>
<dbReference type="GeneID" id="63732968"/>
<keyword evidence="5" id="KW-0865">Zymogen</keyword>
<dbReference type="InterPro" id="IPR000209">
    <property type="entry name" value="Peptidase_S8/S53_dom"/>
</dbReference>
<accession>A0A1L9PUM9</accession>
<feature type="region of interest" description="Disordered" evidence="6">
    <location>
        <begin position="142"/>
        <end position="206"/>
    </location>
</feature>
<feature type="domain" description="Peptidase S8/S53" evidence="7">
    <location>
        <begin position="2"/>
        <end position="90"/>
    </location>
</feature>